<feature type="domain" description="DUF202" evidence="6">
    <location>
        <begin position="29"/>
        <end position="93"/>
    </location>
</feature>
<evidence type="ECO:0000256" key="4">
    <source>
        <dbReference type="ARBA" id="ARBA00023136"/>
    </source>
</evidence>
<evidence type="ECO:0000313" key="8">
    <source>
        <dbReference type="Proteomes" id="UP001592531"/>
    </source>
</evidence>
<dbReference type="Pfam" id="PF02656">
    <property type="entry name" value="DUF202"/>
    <property type="match status" value="1"/>
</dbReference>
<evidence type="ECO:0000256" key="5">
    <source>
        <dbReference type="SAM" id="Phobius"/>
    </source>
</evidence>
<feature type="transmembrane region" description="Helical" evidence="5">
    <location>
        <begin position="68"/>
        <end position="89"/>
    </location>
</feature>
<reference evidence="7 8" key="1">
    <citation type="submission" date="2024-09" db="EMBL/GenBank/DDBJ databases">
        <authorList>
            <person name="Lee S.D."/>
        </authorList>
    </citation>
    <scope>NUCLEOTIDE SEQUENCE [LARGE SCALE GENOMIC DNA]</scope>
    <source>
        <strain evidence="7 8">N8-3</strain>
    </source>
</reference>
<dbReference type="RefSeq" id="WP_380536164.1">
    <property type="nucleotide sequence ID" value="NZ_JBHFAB010000009.1"/>
</dbReference>
<protein>
    <submittedName>
        <fullName evidence="7">YidH family protein</fullName>
    </submittedName>
</protein>
<keyword evidence="3 5" id="KW-1133">Transmembrane helix</keyword>
<proteinExistence type="predicted"/>
<sequence length="131" mass="14261">MATEDAAARPERAPDGQAWWQQGEEPDYRATLANERTFLAWTRTALGMFAGALAVLQLHQLAPFPLRLALACYLIALAAATTVVGYLQWRTRQGRMRLRRPLGQSPTQVLLTVALLALGCLVAAVVGCASR</sequence>
<evidence type="ECO:0000256" key="1">
    <source>
        <dbReference type="ARBA" id="ARBA00004127"/>
    </source>
</evidence>
<accession>A0ABV6VVM1</accession>
<evidence type="ECO:0000256" key="2">
    <source>
        <dbReference type="ARBA" id="ARBA00022692"/>
    </source>
</evidence>
<feature type="transmembrane region" description="Helical" evidence="5">
    <location>
        <begin position="38"/>
        <end position="56"/>
    </location>
</feature>
<comment type="caution">
    <text evidence="7">The sequence shown here is derived from an EMBL/GenBank/DDBJ whole genome shotgun (WGS) entry which is preliminary data.</text>
</comment>
<evidence type="ECO:0000259" key="6">
    <source>
        <dbReference type="Pfam" id="PF02656"/>
    </source>
</evidence>
<dbReference type="Proteomes" id="UP001592531">
    <property type="component" value="Unassembled WGS sequence"/>
</dbReference>
<evidence type="ECO:0000256" key="3">
    <source>
        <dbReference type="ARBA" id="ARBA00022989"/>
    </source>
</evidence>
<gene>
    <name evidence="7" type="ORF">ACEZDE_14085</name>
</gene>
<comment type="subcellular location">
    <subcellularLocation>
        <location evidence="1">Endomembrane system</location>
        <topology evidence="1">Multi-pass membrane protein</topology>
    </subcellularLocation>
</comment>
<feature type="transmembrane region" description="Helical" evidence="5">
    <location>
        <begin position="109"/>
        <end position="129"/>
    </location>
</feature>
<organism evidence="7 8">
    <name type="scientific">Streptacidiphilus cavernicola</name>
    <dbReference type="NCBI Taxonomy" id="3342716"/>
    <lineage>
        <taxon>Bacteria</taxon>
        <taxon>Bacillati</taxon>
        <taxon>Actinomycetota</taxon>
        <taxon>Actinomycetes</taxon>
        <taxon>Kitasatosporales</taxon>
        <taxon>Streptomycetaceae</taxon>
        <taxon>Streptacidiphilus</taxon>
    </lineage>
</organism>
<keyword evidence="4 5" id="KW-0472">Membrane</keyword>
<name>A0ABV6VVM1_9ACTN</name>
<dbReference type="InterPro" id="IPR003807">
    <property type="entry name" value="DUF202"/>
</dbReference>
<dbReference type="EMBL" id="JBHFAB010000009">
    <property type="protein sequence ID" value="MFC1417767.1"/>
    <property type="molecule type" value="Genomic_DNA"/>
</dbReference>
<keyword evidence="2 5" id="KW-0812">Transmembrane</keyword>
<evidence type="ECO:0000313" key="7">
    <source>
        <dbReference type="EMBL" id="MFC1417767.1"/>
    </source>
</evidence>
<keyword evidence="8" id="KW-1185">Reference proteome</keyword>